<dbReference type="PANTHER" id="PTHR46796">
    <property type="entry name" value="HTH-TYPE TRANSCRIPTIONAL ACTIVATOR RHAS-RELATED"/>
    <property type="match status" value="1"/>
</dbReference>
<organism evidence="5 6">
    <name type="scientific">Nocardia veterana</name>
    <dbReference type="NCBI Taxonomy" id="132249"/>
    <lineage>
        <taxon>Bacteria</taxon>
        <taxon>Bacillati</taxon>
        <taxon>Actinomycetota</taxon>
        <taxon>Actinomycetes</taxon>
        <taxon>Mycobacteriales</taxon>
        <taxon>Nocardiaceae</taxon>
        <taxon>Nocardia</taxon>
    </lineage>
</organism>
<dbReference type="AlphaFoldDB" id="A0A7X6RJE0"/>
<evidence type="ECO:0000313" key="5">
    <source>
        <dbReference type="EMBL" id="NKY88162.1"/>
    </source>
</evidence>
<dbReference type="Pfam" id="PF12833">
    <property type="entry name" value="HTH_18"/>
    <property type="match status" value="1"/>
</dbReference>
<keyword evidence="3" id="KW-0804">Transcription</keyword>
<keyword evidence="6" id="KW-1185">Reference proteome</keyword>
<comment type="caution">
    <text evidence="5">The sequence shown here is derived from an EMBL/GenBank/DDBJ whole genome shotgun (WGS) entry which is preliminary data.</text>
</comment>
<evidence type="ECO:0000256" key="1">
    <source>
        <dbReference type="ARBA" id="ARBA00023015"/>
    </source>
</evidence>
<evidence type="ECO:0000313" key="6">
    <source>
        <dbReference type="Proteomes" id="UP000523447"/>
    </source>
</evidence>
<dbReference type="Proteomes" id="UP000523447">
    <property type="component" value="Unassembled WGS sequence"/>
</dbReference>
<sequence length="318" mass="34200">MDVLSDLLFRAHAADAQVRQLIHPPPWSMTYADAPSLTLVATLRGPASVRLPGADATTRLEAGDVALISRTARYTIADSPDTPEQYIIRNGHKYIAGADEVPADHAGVAGRTFGADSPEASIMLRGAYDLRGDVAARLLDMLPELVVVPAGSRTAPVLELLTREARLTDPGQDAVLRRLLDLLLVVALREWCAHGDASLPAWCRALADPAIGNALHLLHEHPELPWTVGKLAAEVGMSRAMFAARFAAVVGEPPISYLTNWRMTLAADQLRDTTTPIATVAKNVGYHDPFAFSVAFKRARNATPSSWRRGNRAAGATV</sequence>
<dbReference type="Gene3D" id="1.10.10.60">
    <property type="entry name" value="Homeodomain-like"/>
    <property type="match status" value="2"/>
</dbReference>
<feature type="domain" description="HTH araC/xylS-type" evidence="4">
    <location>
        <begin position="212"/>
        <end position="310"/>
    </location>
</feature>
<dbReference type="InterPro" id="IPR032783">
    <property type="entry name" value="AraC_lig"/>
</dbReference>
<protein>
    <submittedName>
        <fullName evidence="5">AraC family transcriptional regulator</fullName>
    </submittedName>
</protein>
<gene>
    <name evidence="5" type="ORF">HGA07_21375</name>
</gene>
<dbReference type="EMBL" id="JAAXPE010000026">
    <property type="protein sequence ID" value="NKY88162.1"/>
    <property type="molecule type" value="Genomic_DNA"/>
</dbReference>
<dbReference type="GO" id="GO:0003700">
    <property type="term" value="F:DNA-binding transcription factor activity"/>
    <property type="evidence" value="ECO:0007669"/>
    <property type="project" value="InterPro"/>
</dbReference>
<dbReference type="SMART" id="SM00342">
    <property type="entry name" value="HTH_ARAC"/>
    <property type="match status" value="1"/>
</dbReference>
<keyword evidence="2" id="KW-0238">DNA-binding</keyword>
<dbReference type="PANTHER" id="PTHR46796:SF13">
    <property type="entry name" value="HTH-TYPE TRANSCRIPTIONAL ACTIVATOR RHAS"/>
    <property type="match status" value="1"/>
</dbReference>
<proteinExistence type="predicted"/>
<accession>A0A7X6RJE0</accession>
<dbReference type="RefSeq" id="WP_040724149.1">
    <property type="nucleotide sequence ID" value="NZ_CAWPHS010000019.1"/>
</dbReference>
<evidence type="ECO:0000256" key="3">
    <source>
        <dbReference type="ARBA" id="ARBA00023163"/>
    </source>
</evidence>
<dbReference type="InterPro" id="IPR018060">
    <property type="entry name" value="HTH_AraC"/>
</dbReference>
<reference evidence="5 6" key="1">
    <citation type="submission" date="2020-04" db="EMBL/GenBank/DDBJ databases">
        <title>MicrobeNet Type strains.</title>
        <authorList>
            <person name="Nicholson A.C."/>
        </authorList>
    </citation>
    <scope>NUCLEOTIDE SEQUENCE [LARGE SCALE GENOMIC DNA]</scope>
    <source>
        <strain evidence="5 6">DSM 44445</strain>
    </source>
</reference>
<evidence type="ECO:0000259" key="4">
    <source>
        <dbReference type="PROSITE" id="PS01124"/>
    </source>
</evidence>
<dbReference type="InterPro" id="IPR009057">
    <property type="entry name" value="Homeodomain-like_sf"/>
</dbReference>
<dbReference type="PROSITE" id="PS01124">
    <property type="entry name" value="HTH_ARAC_FAMILY_2"/>
    <property type="match status" value="1"/>
</dbReference>
<evidence type="ECO:0000256" key="2">
    <source>
        <dbReference type="ARBA" id="ARBA00023125"/>
    </source>
</evidence>
<dbReference type="SUPFAM" id="SSF46689">
    <property type="entry name" value="Homeodomain-like"/>
    <property type="match status" value="2"/>
</dbReference>
<dbReference type="GO" id="GO:0043565">
    <property type="term" value="F:sequence-specific DNA binding"/>
    <property type="evidence" value="ECO:0007669"/>
    <property type="project" value="InterPro"/>
</dbReference>
<dbReference type="Pfam" id="PF12852">
    <property type="entry name" value="Cupin_6"/>
    <property type="match status" value="1"/>
</dbReference>
<dbReference type="InterPro" id="IPR050204">
    <property type="entry name" value="AraC_XylS_family_regulators"/>
</dbReference>
<name>A0A7X6RJE0_9NOCA</name>
<keyword evidence="1" id="KW-0805">Transcription regulation</keyword>